<evidence type="ECO:0000313" key="2">
    <source>
        <dbReference type="Proteomes" id="UP000239757"/>
    </source>
</evidence>
<proteinExistence type="predicted"/>
<gene>
    <name evidence="1" type="ORF">GOBAR_AA13272</name>
</gene>
<accession>A0A2P5XVM7</accession>
<name>A0A2P5XVM7_GOSBA</name>
<dbReference type="OrthoDB" id="1434006at2759"/>
<protein>
    <submittedName>
        <fullName evidence="1">Uncharacterized protein</fullName>
    </submittedName>
</protein>
<dbReference type="AlphaFoldDB" id="A0A2P5XVM7"/>
<reference evidence="1 2" key="1">
    <citation type="submission" date="2015-01" db="EMBL/GenBank/DDBJ databases">
        <title>Genome of allotetraploid Gossypium barbadense reveals genomic plasticity and fiber elongation in cotton evolution.</title>
        <authorList>
            <person name="Chen X."/>
            <person name="Liu X."/>
            <person name="Zhao B."/>
            <person name="Zheng H."/>
            <person name="Hu Y."/>
            <person name="Lu G."/>
            <person name="Yang C."/>
            <person name="Chen J."/>
            <person name="Shan C."/>
            <person name="Zhang L."/>
            <person name="Zhou Y."/>
            <person name="Wang L."/>
            <person name="Guo W."/>
            <person name="Bai Y."/>
            <person name="Ruan J."/>
            <person name="Shangguan X."/>
            <person name="Mao Y."/>
            <person name="Jiang J."/>
            <person name="Zhu Y."/>
            <person name="Lei J."/>
            <person name="Kang H."/>
            <person name="Chen S."/>
            <person name="He X."/>
            <person name="Wang R."/>
            <person name="Wang Y."/>
            <person name="Chen J."/>
            <person name="Wang L."/>
            <person name="Yu S."/>
            <person name="Wang B."/>
            <person name="Wei J."/>
            <person name="Song S."/>
            <person name="Lu X."/>
            <person name="Gao Z."/>
            <person name="Gu W."/>
            <person name="Deng X."/>
            <person name="Ma D."/>
            <person name="Wang S."/>
            <person name="Liang W."/>
            <person name="Fang L."/>
            <person name="Cai C."/>
            <person name="Zhu X."/>
            <person name="Zhou B."/>
            <person name="Zhang Y."/>
            <person name="Chen Z."/>
            <person name="Xu S."/>
            <person name="Zhu R."/>
            <person name="Wang S."/>
            <person name="Zhang T."/>
            <person name="Zhao G."/>
        </authorList>
    </citation>
    <scope>NUCLEOTIDE SEQUENCE [LARGE SCALE GENOMIC DNA]</scope>
    <source>
        <strain evidence="2">cv. Xinhai21</strain>
        <tissue evidence="1">Leaf</tissue>
    </source>
</reference>
<dbReference type="EMBL" id="KZ664148">
    <property type="protein sequence ID" value="PPS07374.1"/>
    <property type="molecule type" value="Genomic_DNA"/>
</dbReference>
<sequence>MSLINPDAIHVAEFPEHPEILPAHQLAVNFDPEELFIGQRSESKEECVFAIKWYKLYLFKIRKCRRYANLLGLKHANQHARFQYRVSYQKVWIAKQMTMEQFYRDFDASYNELQGWIAAIREYISGTIIELQTRPYYCPDDQL</sequence>
<evidence type="ECO:0000313" key="1">
    <source>
        <dbReference type="EMBL" id="PPS07374.1"/>
    </source>
</evidence>
<dbReference type="Proteomes" id="UP000239757">
    <property type="component" value="Unassembled WGS sequence"/>
</dbReference>
<organism evidence="1 2">
    <name type="scientific">Gossypium barbadense</name>
    <name type="common">Sea Island cotton</name>
    <name type="synonym">Hibiscus barbadensis</name>
    <dbReference type="NCBI Taxonomy" id="3634"/>
    <lineage>
        <taxon>Eukaryota</taxon>
        <taxon>Viridiplantae</taxon>
        <taxon>Streptophyta</taxon>
        <taxon>Embryophyta</taxon>
        <taxon>Tracheophyta</taxon>
        <taxon>Spermatophyta</taxon>
        <taxon>Magnoliopsida</taxon>
        <taxon>eudicotyledons</taxon>
        <taxon>Gunneridae</taxon>
        <taxon>Pentapetalae</taxon>
        <taxon>rosids</taxon>
        <taxon>malvids</taxon>
        <taxon>Malvales</taxon>
        <taxon>Malvaceae</taxon>
        <taxon>Malvoideae</taxon>
        <taxon>Gossypium</taxon>
    </lineage>
</organism>